<sequence length="466" mass="50662">MSVNPSRPEGGRHHVVVIGSGFGGLFAAKNLAKADVDVTLIDRTNHHLFQPLLYQVATGILSSGEIAPSTRQILAKQENVNVIKGEVTDINTESKTVTASLGEYTRVFEYDSLIVGAGAGQSYFGNDHFAEFAPGMKSIDDALELRARIVGAFERAEICEDPAERERLLTFVVVGAGPTGVELAGQLAEMAHRTLAGEYKNFNTNSAKIILLDGAPQVLPPFGKRLGRNAQRTLEKIGVNVRLNAMVTNVDAKSVTYKTKDGEEHTIESFCKIWSAGVAASPLGKLIAEQTGVETDRAGRVMVNDDLSVGSEKNVFVVGDMMNYNNLPGVAQVAIQGGEYVAEQIAAEVEGRSNTERPAFEYFDKGSMATVSRFSAVVKLGKIEVTGFIGWVLWLAVHLMFLVGFRNRFVSAISWGLNATSRNRWNLATTRQQLHARTALSKLANDHATDNDQPIELRDTHRFGAK</sequence>
<dbReference type="PRINTS" id="PR00368">
    <property type="entry name" value="FADPNR"/>
</dbReference>
<evidence type="ECO:0000256" key="3">
    <source>
        <dbReference type="ARBA" id="ARBA00022630"/>
    </source>
</evidence>
<dbReference type="eggNOG" id="COG1252">
    <property type="taxonomic scope" value="Bacteria"/>
</dbReference>
<name>M1UYU8_9CORY</name>
<feature type="transmembrane region" description="Helical" evidence="8">
    <location>
        <begin position="388"/>
        <end position="405"/>
    </location>
</feature>
<keyword evidence="8" id="KW-0812">Transmembrane</keyword>
<evidence type="ECO:0000256" key="5">
    <source>
        <dbReference type="ARBA" id="ARBA00023002"/>
    </source>
</evidence>
<dbReference type="Proteomes" id="UP000011760">
    <property type="component" value="Chromosome"/>
</dbReference>
<keyword evidence="4" id="KW-0274">FAD</keyword>
<comment type="catalytic activity">
    <reaction evidence="7">
        <text>a quinone + NADH + H(+) = a quinol + NAD(+)</text>
        <dbReference type="Rhea" id="RHEA:46160"/>
        <dbReference type="ChEBI" id="CHEBI:15378"/>
        <dbReference type="ChEBI" id="CHEBI:24646"/>
        <dbReference type="ChEBI" id="CHEBI:57540"/>
        <dbReference type="ChEBI" id="CHEBI:57945"/>
        <dbReference type="ChEBI" id="CHEBI:132124"/>
        <dbReference type="EC" id="1.6.5.9"/>
    </reaction>
</comment>
<keyword evidence="3" id="KW-0285">Flavoprotein</keyword>
<evidence type="ECO:0000256" key="6">
    <source>
        <dbReference type="ARBA" id="ARBA00023027"/>
    </source>
</evidence>
<keyword evidence="8" id="KW-0472">Membrane</keyword>
<keyword evidence="11" id="KW-1185">Reference proteome</keyword>
<keyword evidence="5" id="KW-0560">Oxidoreductase</keyword>
<dbReference type="PANTHER" id="PTHR43706">
    <property type="entry name" value="NADH DEHYDROGENASE"/>
    <property type="match status" value="1"/>
</dbReference>
<dbReference type="EC" id="1.6.5.9" evidence="2"/>
<evidence type="ECO:0000256" key="2">
    <source>
        <dbReference type="ARBA" id="ARBA00012637"/>
    </source>
</evidence>
<keyword evidence="8" id="KW-1133">Transmembrane helix</keyword>
<dbReference type="SUPFAM" id="SSF51905">
    <property type="entry name" value="FAD/NAD(P)-binding domain"/>
    <property type="match status" value="1"/>
</dbReference>
<comment type="similarity">
    <text evidence="1">Belongs to the NADH dehydrogenase family.</text>
</comment>
<evidence type="ECO:0000256" key="4">
    <source>
        <dbReference type="ARBA" id="ARBA00022827"/>
    </source>
</evidence>
<dbReference type="InterPro" id="IPR045024">
    <property type="entry name" value="NDH-2"/>
</dbReference>
<dbReference type="PANTHER" id="PTHR43706:SF47">
    <property type="entry name" value="EXTERNAL NADH-UBIQUINONE OXIDOREDUCTASE 1, MITOCHONDRIAL-RELATED"/>
    <property type="match status" value="1"/>
</dbReference>
<reference evidence="10 11" key="1">
    <citation type="submission" date="2013-02" db="EMBL/GenBank/DDBJ databases">
        <title>The complete genome sequence of Corynebacterium callunae DSM 20147.</title>
        <authorList>
            <person name="Ruckert C."/>
            <person name="Albersmeier A."/>
            <person name="Kalinowski J."/>
        </authorList>
    </citation>
    <scope>NUCLEOTIDE SEQUENCE [LARGE SCALE GENOMIC DNA]</scope>
    <source>
        <strain evidence="10 11">DSM 20147</strain>
    </source>
</reference>
<dbReference type="EMBL" id="CP004354">
    <property type="protein sequence ID" value="AGG66788.1"/>
    <property type="molecule type" value="Genomic_DNA"/>
</dbReference>
<dbReference type="PRINTS" id="PR00411">
    <property type="entry name" value="PNDRDTASEI"/>
</dbReference>
<dbReference type="Gene3D" id="3.50.50.100">
    <property type="match status" value="1"/>
</dbReference>
<dbReference type="PATRIC" id="fig|1121353.3.peg.1370"/>
<dbReference type="HOGENOM" id="CLU_021377_7_1_11"/>
<evidence type="ECO:0000256" key="7">
    <source>
        <dbReference type="ARBA" id="ARBA00047599"/>
    </source>
</evidence>
<dbReference type="RefSeq" id="WP_015651219.1">
    <property type="nucleotide sequence ID" value="NC_020506.1"/>
</dbReference>
<evidence type="ECO:0000313" key="10">
    <source>
        <dbReference type="EMBL" id="AGG66788.1"/>
    </source>
</evidence>
<dbReference type="InterPro" id="IPR023753">
    <property type="entry name" value="FAD/NAD-binding_dom"/>
</dbReference>
<gene>
    <name evidence="10" type="ORF">H924_06720</name>
</gene>
<proteinExistence type="inferred from homology"/>
<dbReference type="KEGG" id="ccn:H924_06720"/>
<protein>
    <recommendedName>
        <fullName evidence="2">NADH:ubiquinone reductase (non-electrogenic)</fullName>
        <ecNumber evidence="2">1.6.5.9</ecNumber>
    </recommendedName>
</protein>
<dbReference type="Pfam" id="PF07992">
    <property type="entry name" value="Pyr_redox_2"/>
    <property type="match status" value="1"/>
</dbReference>
<accession>M1UYU8</accession>
<feature type="domain" description="FAD/NAD(P)-binding" evidence="9">
    <location>
        <begin position="14"/>
        <end position="338"/>
    </location>
</feature>
<dbReference type="InterPro" id="IPR036188">
    <property type="entry name" value="FAD/NAD-bd_sf"/>
</dbReference>
<keyword evidence="6" id="KW-0520">NAD</keyword>
<dbReference type="OrthoDB" id="9781621at2"/>
<dbReference type="STRING" id="1121353.H924_06720"/>
<evidence type="ECO:0000256" key="8">
    <source>
        <dbReference type="SAM" id="Phobius"/>
    </source>
</evidence>
<dbReference type="GO" id="GO:0050136">
    <property type="term" value="F:NADH dehydrogenase (quinone) (non-electrogenic) activity"/>
    <property type="evidence" value="ECO:0007669"/>
    <property type="project" value="UniProtKB-EC"/>
</dbReference>
<evidence type="ECO:0000259" key="9">
    <source>
        <dbReference type="Pfam" id="PF07992"/>
    </source>
</evidence>
<organism evidence="10 11">
    <name type="scientific">Corynebacterium callunae DSM 20147</name>
    <dbReference type="NCBI Taxonomy" id="1121353"/>
    <lineage>
        <taxon>Bacteria</taxon>
        <taxon>Bacillati</taxon>
        <taxon>Actinomycetota</taxon>
        <taxon>Actinomycetes</taxon>
        <taxon>Mycobacteriales</taxon>
        <taxon>Corynebacteriaceae</taxon>
        <taxon>Corynebacterium</taxon>
    </lineage>
</organism>
<dbReference type="AlphaFoldDB" id="M1UYU8"/>
<evidence type="ECO:0000256" key="1">
    <source>
        <dbReference type="ARBA" id="ARBA00005272"/>
    </source>
</evidence>
<evidence type="ECO:0000313" key="11">
    <source>
        <dbReference type="Proteomes" id="UP000011760"/>
    </source>
</evidence>